<evidence type="ECO:0000256" key="1">
    <source>
        <dbReference type="ARBA" id="ARBA00023015"/>
    </source>
</evidence>
<dbReference type="SUPFAM" id="SSF55781">
    <property type="entry name" value="GAF domain-like"/>
    <property type="match status" value="1"/>
</dbReference>
<evidence type="ECO:0000313" key="6">
    <source>
        <dbReference type="Proteomes" id="UP001054846"/>
    </source>
</evidence>
<dbReference type="SMART" id="SM00421">
    <property type="entry name" value="HTH_LUXR"/>
    <property type="match status" value="1"/>
</dbReference>
<evidence type="ECO:0000259" key="4">
    <source>
        <dbReference type="PROSITE" id="PS50043"/>
    </source>
</evidence>
<dbReference type="InterPro" id="IPR000792">
    <property type="entry name" value="Tscrpt_reg_LuxR_C"/>
</dbReference>
<keyword evidence="3" id="KW-0804">Transcription</keyword>
<feature type="domain" description="HTH luxR-type" evidence="4">
    <location>
        <begin position="171"/>
        <end position="236"/>
    </location>
</feature>
<evidence type="ECO:0000256" key="3">
    <source>
        <dbReference type="ARBA" id="ARBA00023163"/>
    </source>
</evidence>
<dbReference type="InterPro" id="IPR003018">
    <property type="entry name" value="GAF"/>
</dbReference>
<dbReference type="PRINTS" id="PR00038">
    <property type="entry name" value="HTHLUXR"/>
</dbReference>
<dbReference type="Gene3D" id="3.30.450.40">
    <property type="match status" value="1"/>
</dbReference>
<keyword evidence="1" id="KW-0805">Transcription regulation</keyword>
<dbReference type="PANTHER" id="PTHR44688:SF16">
    <property type="entry name" value="DNA-BINDING TRANSCRIPTIONAL ACTIVATOR DEVR_DOSR"/>
    <property type="match status" value="1"/>
</dbReference>
<dbReference type="InterPro" id="IPR029016">
    <property type="entry name" value="GAF-like_dom_sf"/>
</dbReference>
<protein>
    <submittedName>
        <fullName evidence="5">LuxR family transcriptional regulator</fullName>
    </submittedName>
</protein>
<dbReference type="PROSITE" id="PS00622">
    <property type="entry name" value="HTH_LUXR_1"/>
    <property type="match status" value="1"/>
</dbReference>
<reference evidence="5 6" key="1">
    <citation type="journal article" date="2021" name="Genome Biol. Evol.">
        <title>Complete Genome Sequencing of a Novel Gloeobacter Species from a Waterfall Cave in Mexico.</title>
        <authorList>
            <person name="Saw J.H."/>
            <person name="Cardona T."/>
            <person name="Montejano G."/>
        </authorList>
    </citation>
    <scope>NUCLEOTIDE SEQUENCE [LARGE SCALE GENOMIC DNA]</scope>
    <source>
        <strain evidence="5">MG652769</strain>
    </source>
</reference>
<dbReference type="Gene3D" id="1.10.10.10">
    <property type="entry name" value="Winged helix-like DNA-binding domain superfamily/Winged helix DNA-binding domain"/>
    <property type="match status" value="1"/>
</dbReference>
<dbReference type="EMBL" id="CP063845">
    <property type="protein sequence ID" value="UFP92788.1"/>
    <property type="molecule type" value="Genomic_DNA"/>
</dbReference>
<name>A0ABY3PGK1_9CYAN</name>
<dbReference type="Pfam" id="PF00196">
    <property type="entry name" value="GerE"/>
    <property type="match status" value="1"/>
</dbReference>
<accession>A0ABY3PGK1</accession>
<keyword evidence="6" id="KW-1185">Reference proteome</keyword>
<organism evidence="5 6">
    <name type="scientific">Gloeobacter morelensis MG652769</name>
    <dbReference type="NCBI Taxonomy" id="2781736"/>
    <lineage>
        <taxon>Bacteria</taxon>
        <taxon>Bacillati</taxon>
        <taxon>Cyanobacteriota</taxon>
        <taxon>Cyanophyceae</taxon>
        <taxon>Gloeobacterales</taxon>
        <taxon>Gloeobacteraceae</taxon>
        <taxon>Gloeobacter</taxon>
        <taxon>Gloeobacter morelensis</taxon>
    </lineage>
</organism>
<proteinExistence type="predicted"/>
<gene>
    <name evidence="5" type="ORF">ISF26_13210</name>
</gene>
<sequence length="236" mass="26280">MTRTLRTWIDHLAAAESARELRLRYMDTAGRYFASQHWSIYLMQPAGRLADFDVCGLPDAFVDHYEAVGRAVDPVLGCVLDTHAPAHEQLILSAQGWKQSRLYRDCCAIYDHEHIMTGPIVGGGRLIGTVHFARTGTTPAYGPQDLRDLGALCAHLSACLASLRSQPDFHGYRAWQQLTPRERQIAALLCEGLTNARIGERLWISENTVKRALGRVYQKLGVSSRAHLVARLSTLS</sequence>
<dbReference type="PROSITE" id="PS50043">
    <property type="entry name" value="HTH_LUXR_2"/>
    <property type="match status" value="1"/>
</dbReference>
<dbReference type="InterPro" id="IPR036388">
    <property type="entry name" value="WH-like_DNA-bd_sf"/>
</dbReference>
<dbReference type="CDD" id="cd06170">
    <property type="entry name" value="LuxR_C_like"/>
    <property type="match status" value="1"/>
</dbReference>
<dbReference type="InterPro" id="IPR016032">
    <property type="entry name" value="Sig_transdc_resp-reg_C-effctor"/>
</dbReference>
<dbReference type="Proteomes" id="UP001054846">
    <property type="component" value="Chromosome"/>
</dbReference>
<dbReference type="PANTHER" id="PTHR44688">
    <property type="entry name" value="DNA-BINDING TRANSCRIPTIONAL ACTIVATOR DEVR_DOSR"/>
    <property type="match status" value="1"/>
</dbReference>
<keyword evidence="2" id="KW-0238">DNA-binding</keyword>
<dbReference type="RefSeq" id="WP_230839783.1">
    <property type="nucleotide sequence ID" value="NZ_CP063845.1"/>
</dbReference>
<dbReference type="SUPFAM" id="SSF46894">
    <property type="entry name" value="C-terminal effector domain of the bipartite response regulators"/>
    <property type="match status" value="1"/>
</dbReference>
<dbReference type="SMART" id="SM00065">
    <property type="entry name" value="GAF"/>
    <property type="match status" value="1"/>
</dbReference>
<evidence type="ECO:0000256" key="2">
    <source>
        <dbReference type="ARBA" id="ARBA00023125"/>
    </source>
</evidence>
<evidence type="ECO:0000313" key="5">
    <source>
        <dbReference type="EMBL" id="UFP92788.1"/>
    </source>
</evidence>